<dbReference type="InterPro" id="IPR009057">
    <property type="entry name" value="Homeodomain-like_sf"/>
</dbReference>
<gene>
    <name evidence="2" type="ORF">AAFF_G00052600</name>
</gene>
<dbReference type="EMBL" id="JAINUG010000013">
    <property type="protein sequence ID" value="KAJ8414390.1"/>
    <property type="molecule type" value="Genomic_DNA"/>
</dbReference>
<organism evidence="2 3">
    <name type="scientific">Aldrovandia affinis</name>
    <dbReference type="NCBI Taxonomy" id="143900"/>
    <lineage>
        <taxon>Eukaryota</taxon>
        <taxon>Metazoa</taxon>
        <taxon>Chordata</taxon>
        <taxon>Craniata</taxon>
        <taxon>Vertebrata</taxon>
        <taxon>Euteleostomi</taxon>
        <taxon>Actinopterygii</taxon>
        <taxon>Neopterygii</taxon>
        <taxon>Teleostei</taxon>
        <taxon>Notacanthiformes</taxon>
        <taxon>Halosauridae</taxon>
        <taxon>Aldrovandia</taxon>
    </lineage>
</organism>
<sequence>MPKIKPETKVLIIKNRKSKSPAEVAVSKWQVERIRKRYQETGDVHDRPRSGRPHKTTAREDSLLVHASPMSTASQLQEEWTPAGLLAMVSTVILLPRNQR</sequence>
<reference evidence="2" key="1">
    <citation type="journal article" date="2023" name="Science">
        <title>Genome structures resolve the early diversification of teleost fishes.</title>
        <authorList>
            <person name="Parey E."/>
            <person name="Louis A."/>
            <person name="Montfort J."/>
            <person name="Bouchez O."/>
            <person name="Roques C."/>
            <person name="Iampietro C."/>
            <person name="Lluch J."/>
            <person name="Castinel A."/>
            <person name="Donnadieu C."/>
            <person name="Desvignes T."/>
            <person name="Floi Bucao C."/>
            <person name="Jouanno E."/>
            <person name="Wen M."/>
            <person name="Mejri S."/>
            <person name="Dirks R."/>
            <person name="Jansen H."/>
            <person name="Henkel C."/>
            <person name="Chen W.J."/>
            <person name="Zahm M."/>
            <person name="Cabau C."/>
            <person name="Klopp C."/>
            <person name="Thompson A.W."/>
            <person name="Robinson-Rechavi M."/>
            <person name="Braasch I."/>
            <person name="Lecointre G."/>
            <person name="Bobe J."/>
            <person name="Postlethwait J.H."/>
            <person name="Berthelot C."/>
            <person name="Roest Crollius H."/>
            <person name="Guiguen Y."/>
        </authorList>
    </citation>
    <scope>NUCLEOTIDE SEQUENCE</scope>
    <source>
        <strain evidence="2">NC1722</strain>
    </source>
</reference>
<feature type="region of interest" description="Disordered" evidence="1">
    <location>
        <begin position="39"/>
        <end position="61"/>
    </location>
</feature>
<keyword evidence="3" id="KW-1185">Reference proteome</keyword>
<accession>A0AAD7WZ64</accession>
<evidence type="ECO:0000313" key="2">
    <source>
        <dbReference type="EMBL" id="KAJ8414390.1"/>
    </source>
</evidence>
<dbReference type="Proteomes" id="UP001221898">
    <property type="component" value="Unassembled WGS sequence"/>
</dbReference>
<name>A0AAD7WZ64_9TELE</name>
<evidence type="ECO:0000256" key="1">
    <source>
        <dbReference type="SAM" id="MobiDB-lite"/>
    </source>
</evidence>
<feature type="compositionally biased region" description="Basic and acidic residues" evidence="1">
    <location>
        <begin position="39"/>
        <end position="49"/>
    </location>
</feature>
<protein>
    <submittedName>
        <fullName evidence="2">Uncharacterized protein</fullName>
    </submittedName>
</protein>
<proteinExistence type="predicted"/>
<dbReference type="AlphaFoldDB" id="A0AAD7WZ64"/>
<comment type="caution">
    <text evidence="2">The sequence shown here is derived from an EMBL/GenBank/DDBJ whole genome shotgun (WGS) entry which is preliminary data.</text>
</comment>
<dbReference type="SUPFAM" id="SSF46689">
    <property type="entry name" value="Homeodomain-like"/>
    <property type="match status" value="1"/>
</dbReference>
<evidence type="ECO:0000313" key="3">
    <source>
        <dbReference type="Proteomes" id="UP001221898"/>
    </source>
</evidence>